<dbReference type="OrthoDB" id="64915at2759"/>
<dbReference type="AlphaFoldDB" id="A0A3N4JAT2"/>
<dbReference type="EMBL" id="ML120450">
    <property type="protein sequence ID" value="RPA93540.1"/>
    <property type="molecule type" value="Genomic_DNA"/>
</dbReference>
<dbReference type="PANTHER" id="PTHR42840:SF5">
    <property type="entry name" value="NAD(P)-BINDING ROSSMANN-FOLD SUPERFAMILY PROTEIN"/>
    <property type="match status" value="1"/>
</dbReference>
<proteinExistence type="inferred from homology"/>
<sequence length="290" mass="31572">MASIRIAVLGSGIFVQEEHLPAVEACSDVVLKALLQAKSRVDIYSDDSGNCLDALFARSNIQAKPVAKDPAQARELISYKSVAEIFRFQEAWRHARLEVTALSRVINFRSRVCGLVSPGGKYYETSWRKTPEYQGGFLPDGGVHAIAGIRILLSNEKITKVAAFTTSNFEHFSPVDTISAIIKTDKGVVGSFDISFGTTFEGWEFAVACENGSVTVRPGDEVAVLKRKPEGGFEDEVVTKFPDDKNGVGQEVAAFAKAVITGIPDERQRRNLLWGKNDGTVMEINGGLTV</sequence>
<evidence type="ECO:0000313" key="3">
    <source>
        <dbReference type="EMBL" id="RPA93540.1"/>
    </source>
</evidence>
<name>A0A3N4JAT2_9PEZI</name>
<dbReference type="GO" id="GO:0016491">
    <property type="term" value="F:oxidoreductase activity"/>
    <property type="evidence" value="ECO:0007669"/>
    <property type="project" value="TreeGrafter"/>
</dbReference>
<gene>
    <name evidence="3" type="ORF">L873DRAFT_1830727</name>
</gene>
<reference evidence="3 4" key="1">
    <citation type="journal article" date="2018" name="Nat. Ecol. Evol.">
        <title>Pezizomycetes genomes reveal the molecular basis of ectomycorrhizal truffle lifestyle.</title>
        <authorList>
            <person name="Murat C."/>
            <person name="Payen T."/>
            <person name="Noel B."/>
            <person name="Kuo A."/>
            <person name="Morin E."/>
            <person name="Chen J."/>
            <person name="Kohler A."/>
            <person name="Krizsan K."/>
            <person name="Balestrini R."/>
            <person name="Da Silva C."/>
            <person name="Montanini B."/>
            <person name="Hainaut M."/>
            <person name="Levati E."/>
            <person name="Barry K.W."/>
            <person name="Belfiori B."/>
            <person name="Cichocki N."/>
            <person name="Clum A."/>
            <person name="Dockter R.B."/>
            <person name="Fauchery L."/>
            <person name="Guy J."/>
            <person name="Iotti M."/>
            <person name="Le Tacon F."/>
            <person name="Lindquist E.A."/>
            <person name="Lipzen A."/>
            <person name="Malagnac F."/>
            <person name="Mello A."/>
            <person name="Molinier V."/>
            <person name="Miyauchi S."/>
            <person name="Poulain J."/>
            <person name="Riccioni C."/>
            <person name="Rubini A."/>
            <person name="Sitrit Y."/>
            <person name="Splivallo R."/>
            <person name="Traeger S."/>
            <person name="Wang M."/>
            <person name="Zifcakova L."/>
            <person name="Wipf D."/>
            <person name="Zambonelli A."/>
            <person name="Paolocci F."/>
            <person name="Nowrousian M."/>
            <person name="Ottonello S."/>
            <person name="Baldrian P."/>
            <person name="Spatafora J.W."/>
            <person name="Henrissat B."/>
            <person name="Nagy L.G."/>
            <person name="Aury J.M."/>
            <person name="Wincker P."/>
            <person name="Grigoriev I.V."/>
            <person name="Bonfante P."/>
            <person name="Martin F.M."/>
        </authorList>
    </citation>
    <scope>NUCLEOTIDE SEQUENCE [LARGE SCALE GENOMIC DNA]</scope>
    <source>
        <strain evidence="3 4">120613-1</strain>
    </source>
</reference>
<dbReference type="SUPFAM" id="SSF55347">
    <property type="entry name" value="Glyceraldehyde-3-phosphate dehydrogenase-like, C-terminal domain"/>
    <property type="match status" value="1"/>
</dbReference>
<evidence type="ECO:0000256" key="1">
    <source>
        <dbReference type="ARBA" id="ARBA00010928"/>
    </source>
</evidence>
<dbReference type="GO" id="GO:0005737">
    <property type="term" value="C:cytoplasm"/>
    <property type="evidence" value="ECO:0007669"/>
    <property type="project" value="TreeGrafter"/>
</dbReference>
<accession>A0A3N4JAT2</accession>
<organism evidence="3 4">
    <name type="scientific">Choiromyces venosus 120613-1</name>
    <dbReference type="NCBI Taxonomy" id="1336337"/>
    <lineage>
        <taxon>Eukaryota</taxon>
        <taxon>Fungi</taxon>
        <taxon>Dikarya</taxon>
        <taxon>Ascomycota</taxon>
        <taxon>Pezizomycotina</taxon>
        <taxon>Pezizomycetes</taxon>
        <taxon>Pezizales</taxon>
        <taxon>Tuberaceae</taxon>
        <taxon>Choiromyces</taxon>
    </lineage>
</organism>
<dbReference type="PANTHER" id="PTHR42840">
    <property type="entry name" value="NAD(P)-BINDING ROSSMANN-FOLD SUPERFAMILY PROTEIN-RELATED"/>
    <property type="match status" value="1"/>
</dbReference>
<dbReference type="Gene3D" id="3.30.360.10">
    <property type="entry name" value="Dihydrodipicolinate Reductase, domain 2"/>
    <property type="match status" value="1"/>
</dbReference>
<dbReference type="STRING" id="1336337.A0A3N4JAT2"/>
<dbReference type="InterPro" id="IPR055170">
    <property type="entry name" value="GFO_IDH_MocA-like_dom"/>
</dbReference>
<protein>
    <recommendedName>
        <fullName evidence="2">GFO/IDH/MocA-like oxidoreductase domain-containing protein</fullName>
    </recommendedName>
</protein>
<comment type="similarity">
    <text evidence="1">Belongs to the Gfo/Idh/MocA family.</text>
</comment>
<feature type="domain" description="GFO/IDH/MocA-like oxidoreductase" evidence="2">
    <location>
        <begin position="101"/>
        <end position="214"/>
    </location>
</feature>
<evidence type="ECO:0000259" key="2">
    <source>
        <dbReference type="Pfam" id="PF22725"/>
    </source>
</evidence>
<keyword evidence="4" id="KW-1185">Reference proteome</keyword>
<dbReference type="Proteomes" id="UP000276215">
    <property type="component" value="Unassembled WGS sequence"/>
</dbReference>
<dbReference type="GO" id="GO:0006740">
    <property type="term" value="P:NADPH regeneration"/>
    <property type="evidence" value="ECO:0007669"/>
    <property type="project" value="TreeGrafter"/>
</dbReference>
<dbReference type="Pfam" id="PF22725">
    <property type="entry name" value="GFO_IDH_MocA_C3"/>
    <property type="match status" value="1"/>
</dbReference>
<evidence type="ECO:0000313" key="4">
    <source>
        <dbReference type="Proteomes" id="UP000276215"/>
    </source>
</evidence>
<dbReference type="Gene3D" id="3.40.50.720">
    <property type="entry name" value="NAD(P)-binding Rossmann-like Domain"/>
    <property type="match status" value="1"/>
</dbReference>